<dbReference type="Pfam" id="PF00583">
    <property type="entry name" value="Acetyltransf_1"/>
    <property type="match status" value="1"/>
</dbReference>
<dbReference type="CDD" id="cd04301">
    <property type="entry name" value="NAT_SF"/>
    <property type="match status" value="1"/>
</dbReference>
<feature type="domain" description="N-acetyltransferase" evidence="1">
    <location>
        <begin position="4"/>
        <end position="148"/>
    </location>
</feature>
<dbReference type="Gene3D" id="3.40.630.30">
    <property type="match status" value="1"/>
</dbReference>
<evidence type="ECO:0000313" key="3">
    <source>
        <dbReference type="Proteomes" id="UP000585363"/>
    </source>
</evidence>
<protein>
    <submittedName>
        <fullName evidence="2">GNAT family N-acetyltransferase</fullName>
    </submittedName>
</protein>
<dbReference type="EMBL" id="JAADJU010000008">
    <property type="protein sequence ID" value="NMP28297.1"/>
    <property type="molecule type" value="Genomic_DNA"/>
</dbReference>
<gene>
    <name evidence="2" type="ORF">GW590_15650</name>
</gene>
<dbReference type="RefSeq" id="WP_169404002.1">
    <property type="nucleotide sequence ID" value="NZ_JAADJU010000008.1"/>
</dbReference>
<accession>A0A848MJ35</accession>
<dbReference type="GO" id="GO:0016747">
    <property type="term" value="F:acyltransferase activity, transferring groups other than amino-acyl groups"/>
    <property type="evidence" value="ECO:0007669"/>
    <property type="project" value="InterPro"/>
</dbReference>
<organism evidence="2 3">
    <name type="scientific">Rouxiella aceris</name>
    <dbReference type="NCBI Taxonomy" id="2703884"/>
    <lineage>
        <taxon>Bacteria</taxon>
        <taxon>Pseudomonadati</taxon>
        <taxon>Pseudomonadota</taxon>
        <taxon>Gammaproteobacteria</taxon>
        <taxon>Enterobacterales</taxon>
        <taxon>Yersiniaceae</taxon>
        <taxon>Rouxiella</taxon>
    </lineage>
</organism>
<sequence length="148" mass="17000">MKTRITATVTHDDIEAIKDGLRAYNKHYIPQNSFQELGVFIEGEDGKKTGGLIGETVGNYLMIKYLWVDESLRGQDCGTLLIKQAEAEAMARGCRYALVDTFSFQARPFYERQGYQCRMTLEEFIDDINGLEEQQATHQRFYLSKKLV</sequence>
<reference evidence="2 3" key="1">
    <citation type="submission" date="2020-01" db="EMBL/GenBank/DDBJ databases">
        <authorList>
            <person name="Lee S.D."/>
        </authorList>
    </citation>
    <scope>NUCLEOTIDE SEQUENCE [LARGE SCALE GENOMIC DNA]</scope>
    <source>
        <strain evidence="2 3">SAP-1</strain>
    </source>
</reference>
<evidence type="ECO:0000259" key="1">
    <source>
        <dbReference type="PROSITE" id="PS51186"/>
    </source>
</evidence>
<keyword evidence="2" id="KW-0808">Transferase</keyword>
<dbReference type="Proteomes" id="UP000585363">
    <property type="component" value="Unassembled WGS sequence"/>
</dbReference>
<keyword evidence="3" id="KW-1185">Reference proteome</keyword>
<dbReference type="InterPro" id="IPR000182">
    <property type="entry name" value="GNAT_dom"/>
</dbReference>
<dbReference type="SUPFAM" id="SSF55729">
    <property type="entry name" value="Acyl-CoA N-acyltransferases (Nat)"/>
    <property type="match status" value="1"/>
</dbReference>
<name>A0A848MJ35_9GAMM</name>
<proteinExistence type="predicted"/>
<comment type="caution">
    <text evidence="2">The sequence shown here is derived from an EMBL/GenBank/DDBJ whole genome shotgun (WGS) entry which is preliminary data.</text>
</comment>
<reference evidence="2 3" key="2">
    <citation type="submission" date="2020-06" db="EMBL/GenBank/DDBJ databases">
        <title>Polyphasic characterization of a Rahnella strain isolated from tree sap.</title>
        <authorList>
            <person name="Kim I.S."/>
        </authorList>
    </citation>
    <scope>NUCLEOTIDE SEQUENCE [LARGE SCALE GENOMIC DNA]</scope>
    <source>
        <strain evidence="2 3">SAP-1</strain>
    </source>
</reference>
<dbReference type="InterPro" id="IPR016181">
    <property type="entry name" value="Acyl_CoA_acyltransferase"/>
</dbReference>
<dbReference type="AlphaFoldDB" id="A0A848MJ35"/>
<dbReference type="PROSITE" id="PS51186">
    <property type="entry name" value="GNAT"/>
    <property type="match status" value="1"/>
</dbReference>
<evidence type="ECO:0000313" key="2">
    <source>
        <dbReference type="EMBL" id="NMP28297.1"/>
    </source>
</evidence>